<dbReference type="KEGG" id="tcx:Tcr_2053"/>
<proteinExistence type="predicted"/>
<dbReference type="PANTHER" id="PTHR47354">
    <property type="entry name" value="NADH OXIDOREDUCTASE HCR"/>
    <property type="match status" value="1"/>
</dbReference>
<organism evidence="2">
    <name type="scientific">Hydrogenovibrio crunogenus (strain DSM 25203 / XCL-2)</name>
    <name type="common">Thiomicrospira crunogena</name>
    <dbReference type="NCBI Taxonomy" id="317025"/>
    <lineage>
        <taxon>Bacteria</taxon>
        <taxon>Pseudomonadati</taxon>
        <taxon>Pseudomonadota</taxon>
        <taxon>Gammaproteobacteria</taxon>
        <taxon>Thiotrichales</taxon>
        <taxon>Piscirickettsiaceae</taxon>
        <taxon>Hydrogenovibrio</taxon>
    </lineage>
</organism>
<feature type="domain" description="FAD-binding FR-type" evidence="1">
    <location>
        <begin position="4"/>
        <end position="101"/>
    </location>
</feature>
<dbReference type="EMBL" id="CP000109">
    <property type="protein sequence ID" value="ABB42643.1"/>
    <property type="molecule type" value="Genomic_DNA"/>
</dbReference>
<dbReference type="Pfam" id="PF00175">
    <property type="entry name" value="NAD_binding_1"/>
    <property type="match status" value="1"/>
</dbReference>
<dbReference type="GO" id="GO:0051537">
    <property type="term" value="F:2 iron, 2 sulfur cluster binding"/>
    <property type="evidence" value="ECO:0007669"/>
    <property type="project" value="InterPro"/>
</dbReference>
<dbReference type="PROSITE" id="PS51384">
    <property type="entry name" value="FAD_FR"/>
    <property type="match status" value="1"/>
</dbReference>
<gene>
    <name evidence="2" type="ordered locus">Tcr_2053</name>
</gene>
<dbReference type="SUPFAM" id="SSF63380">
    <property type="entry name" value="Riboflavin synthase domain-like"/>
    <property type="match status" value="1"/>
</dbReference>
<dbReference type="Gene3D" id="3.40.50.80">
    <property type="entry name" value="Nucleotide-binding domain of ferredoxin-NADP reductase (FNR) module"/>
    <property type="match status" value="1"/>
</dbReference>
<name>Q31DY0_HYDCU</name>
<dbReference type="STRING" id="317025.Tcr_2053"/>
<dbReference type="GO" id="GO:0050660">
    <property type="term" value="F:flavin adenine dinucleotide binding"/>
    <property type="evidence" value="ECO:0007669"/>
    <property type="project" value="InterPro"/>
</dbReference>
<dbReference type="AlphaFoldDB" id="Q31DY0"/>
<dbReference type="PIRSF" id="PIRSF006816">
    <property type="entry name" value="Cyc3_hyd_g"/>
    <property type="match status" value="1"/>
</dbReference>
<dbReference type="InterPro" id="IPR017927">
    <property type="entry name" value="FAD-bd_FR_type"/>
</dbReference>
<dbReference type="GO" id="GO:0016491">
    <property type="term" value="F:oxidoreductase activity"/>
    <property type="evidence" value="ECO:0007669"/>
    <property type="project" value="InterPro"/>
</dbReference>
<evidence type="ECO:0000259" key="1">
    <source>
        <dbReference type="PROSITE" id="PS51384"/>
    </source>
</evidence>
<dbReference type="InterPro" id="IPR017938">
    <property type="entry name" value="Riboflavin_synthase-like_b-brl"/>
</dbReference>
<dbReference type="PRINTS" id="PR00410">
    <property type="entry name" value="PHEHYDRXLASE"/>
</dbReference>
<dbReference type="Gene3D" id="2.40.30.10">
    <property type="entry name" value="Translation factors"/>
    <property type="match status" value="1"/>
</dbReference>
<dbReference type="eggNOG" id="COG0543">
    <property type="taxonomic scope" value="Bacteria"/>
</dbReference>
<protein>
    <submittedName>
        <fullName evidence="2">NAD(P)H-flavin reductase with NAD-binding domain</fullName>
    </submittedName>
</protein>
<dbReference type="InterPro" id="IPR012165">
    <property type="entry name" value="Cyt_c3_hydrogenase_gsu"/>
</dbReference>
<dbReference type="GO" id="GO:0006221">
    <property type="term" value="P:pyrimidine nucleotide biosynthetic process"/>
    <property type="evidence" value="ECO:0007669"/>
    <property type="project" value="InterPro"/>
</dbReference>
<accession>Q31DY0</accession>
<dbReference type="SUPFAM" id="SSF52343">
    <property type="entry name" value="Ferredoxin reductase-like, C-terminal NADP-linked domain"/>
    <property type="match status" value="1"/>
</dbReference>
<dbReference type="InterPro" id="IPR001433">
    <property type="entry name" value="OxRdtase_FAD/NAD-bd"/>
</dbReference>
<dbReference type="Pfam" id="PF00970">
    <property type="entry name" value="FAD_binding_6"/>
    <property type="match status" value="1"/>
</dbReference>
<dbReference type="PANTHER" id="PTHR47354:SF5">
    <property type="entry name" value="PROTEIN RFBI"/>
    <property type="match status" value="1"/>
</dbReference>
<dbReference type="HOGENOM" id="CLU_003827_7_4_6"/>
<evidence type="ECO:0000313" key="2">
    <source>
        <dbReference type="EMBL" id="ABB42643.1"/>
    </source>
</evidence>
<dbReference type="InterPro" id="IPR008333">
    <property type="entry name" value="Cbr1-like_FAD-bd_dom"/>
</dbReference>
<reference evidence="2" key="1">
    <citation type="submission" date="2006-07" db="EMBL/GenBank/DDBJ databases">
        <title>Complete sequence of Thiomicrospira crunogena XCL-2.</title>
        <authorList>
            <consortium name="US DOE Joint Genome Institute"/>
            <person name="Copeland A."/>
            <person name="Lucas S."/>
            <person name="Lapidus A."/>
            <person name="Barry K."/>
            <person name="Detter J.C."/>
            <person name="Glavina del Rio T."/>
            <person name="Hammon N."/>
            <person name="Israni S."/>
            <person name="Dalin E."/>
            <person name="Tice H."/>
            <person name="Pitluck S."/>
            <person name="Chain P."/>
            <person name="Malfatti S."/>
            <person name="Shin M."/>
            <person name="Vergez L."/>
            <person name="Schmutz J."/>
            <person name="Larimer F."/>
            <person name="Land M."/>
            <person name="Hauser L."/>
            <person name="Kyrpides N."/>
            <person name="Lykidis A."/>
            <person name="Scott K.M."/>
            <person name="Sievert S."/>
            <person name="Kerfeld C."/>
            <person name="Freyermuth S."/>
            <person name="Dobrinski K."/>
            <person name="Boller A."/>
            <person name="Fitzpatrick K."/>
            <person name="Thoma P."/>
            <person name="Moore J."/>
            <person name="Richardson P."/>
        </authorList>
    </citation>
    <scope>NUCLEOTIDE SEQUENCE</scope>
    <source>
        <strain evidence="2">XCL-2</strain>
    </source>
</reference>
<dbReference type="InterPro" id="IPR050415">
    <property type="entry name" value="MRET"/>
</dbReference>
<dbReference type="InterPro" id="IPR039261">
    <property type="entry name" value="FNR_nucleotide-bd"/>
</dbReference>
<dbReference type="OrthoDB" id="9806195at2"/>
<sequence length="229" mass="25831">MFQTALQPMSVEKTEKLTENTLLLLLRPSKEFVYHGGQYVMLGLVPTDLKPFSIASASRTDGLIELHIRNQDNSQWMQDLFALNVGETVYIDGPNDQYELDPIDMLKSRRIILVAGGTGFAPMKALLDELLKQDESLSIEFYWGTRSEEDLYLNQSMQQLADAHPNIRYITSVSGDFAEHPDQRGIHHKVLQDHSDLTQARVYLCGPWPMVESAKASFIEAGLSPDAFN</sequence>